<sequence>MSQTSTHFELESSDPIPVVTYSRYLQSRYKTKEEMQALRVVGVELMKNLQNRSEHEALRVTLKDCHGALWYVYFERRPGSATTGPAPPTRSTQSDTTLPRQKNSALSWISPRFHSSARSPSTSPSPPSPHSSSYSTSSDSLPKERDALDIVTPRGEPSRSGEHAMLHLSFEENNSPGPFLYEVAVLATTLHTNMMRYRLLSVNCYWYSGLLLNLLEQKYSQKAAAEGSRHGTWKGCVRLYQQAEDVELQPVLDSFQSDLQAFETAVAEKESRELEIQDQLRAEKRGRQEAETRAREAETRAQDAEEELAMLKRLLDKKGISQDI</sequence>
<reference evidence="3" key="1">
    <citation type="journal article" date="2014" name="Proc. Natl. Acad. Sci. U.S.A.">
        <title>Extensive sampling of basidiomycete genomes demonstrates inadequacy of the white-rot/brown-rot paradigm for wood decay fungi.</title>
        <authorList>
            <person name="Riley R."/>
            <person name="Salamov A.A."/>
            <person name="Brown D.W."/>
            <person name="Nagy L.G."/>
            <person name="Floudas D."/>
            <person name="Held B.W."/>
            <person name="Levasseur A."/>
            <person name="Lombard V."/>
            <person name="Morin E."/>
            <person name="Otillar R."/>
            <person name="Lindquist E.A."/>
            <person name="Sun H."/>
            <person name="LaButti K.M."/>
            <person name="Schmutz J."/>
            <person name="Jabbour D."/>
            <person name="Luo H."/>
            <person name="Baker S.E."/>
            <person name="Pisabarro A.G."/>
            <person name="Walton J.D."/>
            <person name="Blanchette R.A."/>
            <person name="Henrissat B."/>
            <person name="Martin F."/>
            <person name="Cullen D."/>
            <person name="Hibbett D.S."/>
            <person name="Grigoriev I.V."/>
        </authorList>
    </citation>
    <scope>NUCLEOTIDE SEQUENCE [LARGE SCALE GENOMIC DNA]</scope>
    <source>
        <strain evidence="3">CBS 339.88</strain>
    </source>
</reference>
<dbReference type="STRING" id="685588.A0A067S752"/>
<keyword evidence="3" id="KW-1185">Reference proteome</keyword>
<dbReference type="AlphaFoldDB" id="A0A067S752"/>
<evidence type="ECO:0000313" key="3">
    <source>
        <dbReference type="Proteomes" id="UP000027222"/>
    </source>
</evidence>
<name>A0A067S752_GALM3</name>
<dbReference type="EMBL" id="KL142421">
    <property type="protein sequence ID" value="KDR66631.1"/>
    <property type="molecule type" value="Genomic_DNA"/>
</dbReference>
<gene>
    <name evidence="2" type="ORF">GALMADRAFT_216855</name>
</gene>
<feature type="compositionally biased region" description="Low complexity" evidence="1">
    <location>
        <begin position="80"/>
        <end position="92"/>
    </location>
</feature>
<feature type="compositionally biased region" description="Low complexity" evidence="1">
    <location>
        <begin position="130"/>
        <end position="140"/>
    </location>
</feature>
<accession>A0A067S752</accession>
<organism evidence="2 3">
    <name type="scientific">Galerina marginata (strain CBS 339.88)</name>
    <dbReference type="NCBI Taxonomy" id="685588"/>
    <lineage>
        <taxon>Eukaryota</taxon>
        <taxon>Fungi</taxon>
        <taxon>Dikarya</taxon>
        <taxon>Basidiomycota</taxon>
        <taxon>Agaricomycotina</taxon>
        <taxon>Agaricomycetes</taxon>
        <taxon>Agaricomycetidae</taxon>
        <taxon>Agaricales</taxon>
        <taxon>Agaricineae</taxon>
        <taxon>Strophariaceae</taxon>
        <taxon>Galerina</taxon>
    </lineage>
</organism>
<proteinExistence type="predicted"/>
<evidence type="ECO:0000256" key="1">
    <source>
        <dbReference type="SAM" id="MobiDB-lite"/>
    </source>
</evidence>
<feature type="region of interest" description="Disordered" evidence="1">
    <location>
        <begin position="80"/>
        <end position="101"/>
    </location>
</feature>
<protein>
    <submittedName>
        <fullName evidence="2">Uncharacterized protein</fullName>
    </submittedName>
</protein>
<dbReference type="HOGENOM" id="CLU_858004_0_0_1"/>
<feature type="region of interest" description="Disordered" evidence="1">
    <location>
        <begin position="278"/>
        <end position="303"/>
    </location>
</feature>
<feature type="region of interest" description="Disordered" evidence="1">
    <location>
        <begin position="113"/>
        <end position="144"/>
    </location>
</feature>
<evidence type="ECO:0000313" key="2">
    <source>
        <dbReference type="EMBL" id="KDR66631.1"/>
    </source>
</evidence>
<dbReference type="Proteomes" id="UP000027222">
    <property type="component" value="Unassembled WGS sequence"/>
</dbReference>